<evidence type="ECO:0000313" key="1">
    <source>
        <dbReference type="EMBL" id="QJA99688.1"/>
    </source>
</evidence>
<proteinExistence type="predicted"/>
<dbReference type="GO" id="GO:0005198">
    <property type="term" value="F:structural molecule activity"/>
    <property type="evidence" value="ECO:0007669"/>
    <property type="project" value="InterPro"/>
</dbReference>
<accession>A0A6M3MAT2</accession>
<evidence type="ECO:0000313" key="2">
    <source>
        <dbReference type="EMBL" id="QJB04378.1"/>
    </source>
</evidence>
<dbReference type="AlphaFoldDB" id="A0A6M3MAT2"/>
<dbReference type="Pfam" id="PF06152">
    <property type="entry name" value="Phage_min_cap2"/>
    <property type="match status" value="1"/>
</dbReference>
<name>A0A6M3MAT2_9ZZZZ</name>
<organism evidence="2">
    <name type="scientific">viral metagenome</name>
    <dbReference type="NCBI Taxonomy" id="1070528"/>
    <lineage>
        <taxon>unclassified sequences</taxon>
        <taxon>metagenomes</taxon>
        <taxon>organismal metagenomes</taxon>
    </lineage>
</organism>
<protein>
    <submittedName>
        <fullName evidence="2">Putative capsid protein</fullName>
    </submittedName>
</protein>
<gene>
    <name evidence="1" type="ORF">MM171A00920_0006</name>
    <name evidence="2" type="ORF">MM171B00326_0013</name>
</gene>
<dbReference type="EMBL" id="MT143663">
    <property type="protein sequence ID" value="QJA99688.1"/>
    <property type="molecule type" value="Genomic_DNA"/>
</dbReference>
<reference evidence="2" key="1">
    <citation type="submission" date="2020-03" db="EMBL/GenBank/DDBJ databases">
        <title>The deep terrestrial virosphere.</title>
        <authorList>
            <person name="Holmfeldt K."/>
            <person name="Nilsson E."/>
            <person name="Simone D."/>
            <person name="Lopez-Fernandez M."/>
            <person name="Wu X."/>
            <person name="de Brujin I."/>
            <person name="Lundin D."/>
            <person name="Andersson A."/>
            <person name="Bertilsson S."/>
            <person name="Dopson M."/>
        </authorList>
    </citation>
    <scope>NUCLEOTIDE SEQUENCE</scope>
    <source>
        <strain evidence="1">MM171A00920</strain>
        <strain evidence="2">MM171B00326</strain>
    </source>
</reference>
<dbReference type="InterPro" id="IPR009319">
    <property type="entry name" value="Phage_A118_VSP1"/>
</dbReference>
<sequence length="281" mass="31853">MKKVNISRVYGEASREIRQELRSIDILTFNAEKADDIKKKTRRLTLALDIAAKNWTESELAKQYLLGARRARVALEVLGKKPRGAAGTPTGRLLQDKALETLVKANVSIRRTVGQFLDAALFGAQKVRSAQIQEFDREETLRQFVEMGEEAIVAEISRGELSKKVFDYLLGQIDEEGFIEVNGKFWNPRKYTKLVARTEMRKAQTAATKDICQQYNNDLIQVSDHGTDCEICKEIEGNIYSLSGRDLEYPMLPIDVPAHPNCLHSVIPTSREAVEARRRWS</sequence>
<dbReference type="EMBL" id="MT143881">
    <property type="protein sequence ID" value="QJB04378.1"/>
    <property type="molecule type" value="Genomic_DNA"/>
</dbReference>